<dbReference type="eggNOG" id="COG4977">
    <property type="taxonomic scope" value="Bacteria"/>
</dbReference>
<keyword evidence="1" id="KW-0805">Transcription regulation</keyword>
<comment type="caution">
    <text evidence="5">The sequence shown here is derived from an EMBL/GenBank/DDBJ whole genome shotgun (WGS) entry which is preliminary data.</text>
</comment>
<dbReference type="PROSITE" id="PS01124">
    <property type="entry name" value="HTH_ARAC_FAMILY_2"/>
    <property type="match status" value="1"/>
</dbReference>
<dbReference type="CDD" id="cd01543">
    <property type="entry name" value="PBP1_XylR"/>
    <property type="match status" value="1"/>
</dbReference>
<dbReference type="Proteomes" id="UP000004947">
    <property type="component" value="Unassembled WGS sequence"/>
</dbReference>
<dbReference type="AlphaFoldDB" id="A6DIY5"/>
<dbReference type="Pfam" id="PF12833">
    <property type="entry name" value="HTH_18"/>
    <property type="match status" value="1"/>
</dbReference>
<dbReference type="InterPro" id="IPR009057">
    <property type="entry name" value="Homeodomain-like_sf"/>
</dbReference>
<dbReference type="PANTHER" id="PTHR30146:SF24">
    <property type="entry name" value="XYLOSE OPERON REGULATORY PROTEIN"/>
    <property type="match status" value="1"/>
</dbReference>
<evidence type="ECO:0000256" key="2">
    <source>
        <dbReference type="ARBA" id="ARBA00023125"/>
    </source>
</evidence>
<name>A6DIY5_9BACT</name>
<dbReference type="InterPro" id="IPR028082">
    <property type="entry name" value="Peripla_BP_I"/>
</dbReference>
<dbReference type="InterPro" id="IPR018060">
    <property type="entry name" value="HTH_AraC"/>
</dbReference>
<dbReference type="SMART" id="SM00342">
    <property type="entry name" value="HTH_ARAC"/>
    <property type="match status" value="1"/>
</dbReference>
<dbReference type="GO" id="GO:0003700">
    <property type="term" value="F:DNA-binding transcription factor activity"/>
    <property type="evidence" value="ECO:0007669"/>
    <property type="project" value="InterPro"/>
</dbReference>
<evidence type="ECO:0000313" key="5">
    <source>
        <dbReference type="EMBL" id="EDM28421.1"/>
    </source>
</evidence>
<gene>
    <name evidence="5" type="ORF">LNTAR_10911</name>
</gene>
<dbReference type="GO" id="GO:0000976">
    <property type="term" value="F:transcription cis-regulatory region binding"/>
    <property type="evidence" value="ECO:0007669"/>
    <property type="project" value="TreeGrafter"/>
</dbReference>
<accession>A6DIY5</accession>
<keyword evidence="3" id="KW-0804">Transcription</keyword>
<dbReference type="STRING" id="313628.LNTAR_10911"/>
<dbReference type="Gene3D" id="3.40.50.2300">
    <property type="match status" value="2"/>
</dbReference>
<feature type="domain" description="HTH araC/xylS-type" evidence="4">
    <location>
        <begin position="285"/>
        <end position="384"/>
    </location>
</feature>
<protein>
    <submittedName>
        <fullName evidence="5">Xylose operon regulatory protein</fullName>
    </submittedName>
</protein>
<evidence type="ECO:0000256" key="1">
    <source>
        <dbReference type="ARBA" id="ARBA00023015"/>
    </source>
</evidence>
<dbReference type="SUPFAM" id="SSF46689">
    <property type="entry name" value="Homeodomain-like"/>
    <property type="match status" value="1"/>
</dbReference>
<reference evidence="5 6" key="1">
    <citation type="journal article" date="2010" name="J. Bacteriol.">
        <title>Genome sequence of Lentisphaera araneosa HTCC2155T, the type species of the order Lentisphaerales in the phylum Lentisphaerae.</title>
        <authorList>
            <person name="Thrash J.C."/>
            <person name="Cho J.C."/>
            <person name="Vergin K.L."/>
            <person name="Morris R.M."/>
            <person name="Giovannoni S.J."/>
        </authorList>
    </citation>
    <scope>NUCLEOTIDE SEQUENCE [LARGE SCALE GENOMIC DNA]</scope>
    <source>
        <strain evidence="5 6">HTCC2155</strain>
    </source>
</reference>
<dbReference type="InterPro" id="IPR046335">
    <property type="entry name" value="LacI/GalR-like_sensor"/>
</dbReference>
<keyword evidence="2" id="KW-0238">DNA-binding</keyword>
<keyword evidence="6" id="KW-1185">Reference proteome</keyword>
<dbReference type="PANTHER" id="PTHR30146">
    <property type="entry name" value="LACI-RELATED TRANSCRIPTIONAL REPRESSOR"/>
    <property type="match status" value="1"/>
</dbReference>
<dbReference type="SUPFAM" id="SSF53822">
    <property type="entry name" value="Periplasmic binding protein-like I"/>
    <property type="match status" value="1"/>
</dbReference>
<evidence type="ECO:0000256" key="3">
    <source>
        <dbReference type="ARBA" id="ARBA00023163"/>
    </source>
</evidence>
<dbReference type="EMBL" id="ABCK01000005">
    <property type="protein sequence ID" value="EDM28421.1"/>
    <property type="molecule type" value="Genomic_DNA"/>
</dbReference>
<dbReference type="Gene3D" id="1.10.10.60">
    <property type="entry name" value="Homeodomain-like"/>
    <property type="match status" value="1"/>
</dbReference>
<evidence type="ECO:0000313" key="6">
    <source>
        <dbReference type="Proteomes" id="UP000004947"/>
    </source>
</evidence>
<organism evidence="5 6">
    <name type="scientific">Lentisphaera araneosa HTCC2155</name>
    <dbReference type="NCBI Taxonomy" id="313628"/>
    <lineage>
        <taxon>Bacteria</taxon>
        <taxon>Pseudomonadati</taxon>
        <taxon>Lentisphaerota</taxon>
        <taxon>Lentisphaeria</taxon>
        <taxon>Lentisphaerales</taxon>
        <taxon>Lentisphaeraceae</taxon>
        <taxon>Lentisphaera</taxon>
    </lineage>
</organism>
<evidence type="ECO:0000259" key="4">
    <source>
        <dbReference type="PROSITE" id="PS01124"/>
    </source>
</evidence>
<sequence>MKAQKNKGVSMKRVALAFPIGVDHLTEVLYGIRNHPCAANWQFLTNPERHRLEIRDLKNWDGDGIIAQINSQEEAELIQSLGIPCINISGVLKKSPVPRVCADYEEIGKKAAEFFLKKGFRNFAYYGIKKVWYSAEVYRGFRNLVADHGYEVDLYEAHSGVSTEWQQSNDGLESFLRTLAPKTALLAAHDPRAVEVLQTCARIGIKVPEQISVMGENNDKVNCELATPTLSSVARQGRKLGHKVAELLHSFMNGESVAGDHVIPCGEIFERDSTAVLSIYNPEIAKVVEFIRLNVLQQINVESAASHIGRSRRWLEYHFKEELQQTPLEFISSVRAEKAKELLELDASLRITEAAYKLGFSSTNQLNKYLKKFYGMSAKEIRQKVK</sequence>
<dbReference type="Pfam" id="PF13377">
    <property type="entry name" value="Peripla_BP_3"/>
    <property type="match status" value="1"/>
</dbReference>
<proteinExistence type="predicted"/>